<feature type="region of interest" description="Disordered" evidence="1">
    <location>
        <begin position="1"/>
        <end position="119"/>
    </location>
</feature>
<feature type="compositionally biased region" description="Basic and acidic residues" evidence="1">
    <location>
        <begin position="147"/>
        <end position="164"/>
    </location>
</feature>
<name>A0AAD7NQY2_9AGAR</name>
<keyword evidence="3" id="KW-1185">Reference proteome</keyword>
<feature type="compositionally biased region" description="Polar residues" evidence="1">
    <location>
        <begin position="248"/>
        <end position="265"/>
    </location>
</feature>
<evidence type="ECO:0000313" key="2">
    <source>
        <dbReference type="EMBL" id="KAJ7771408.1"/>
    </source>
</evidence>
<dbReference type="EMBL" id="JARJLG010000021">
    <property type="protein sequence ID" value="KAJ7771408.1"/>
    <property type="molecule type" value="Genomic_DNA"/>
</dbReference>
<dbReference type="Proteomes" id="UP001215280">
    <property type="component" value="Unassembled WGS sequence"/>
</dbReference>
<sequence length="397" mass="45715">MPSHHHPRRRSNKDSDDLSVRAEESHAGPYSRLSNDSRQTSNYRRTDSTSNSGRSSYDMNRASSSSRAHRETSWRPKDTENRYGDDYYRRRGEEHDVAKSREPESWPAQTVPEPRYSEREWQGYDTGYSTASYSESSSWAVPASTTVDHRNGHQERWQSHDYRGGHARGSARAPERTQTQVVEQRRDWAQDQRRGKVPDHDKWAGSVWDSARVENRANAWVEPPPRWNAPPEKKTLLDTRAWEPAPTWQPSGSGERQNYRNQNAPRNDYYNIKTSVSGRRGASTPNTNATYRNHNHTNNKPQRDWRNDDGNPNKCVAFATSFYVFSNFLLQLESARKPRVRAGLGIFILHSQTPPITNSFSFRLTVACRIILLASIFPWPYTIPLRISRIETTAAGP</sequence>
<organism evidence="2 3">
    <name type="scientific">Mycena maculata</name>
    <dbReference type="NCBI Taxonomy" id="230809"/>
    <lineage>
        <taxon>Eukaryota</taxon>
        <taxon>Fungi</taxon>
        <taxon>Dikarya</taxon>
        <taxon>Basidiomycota</taxon>
        <taxon>Agaricomycotina</taxon>
        <taxon>Agaricomycetes</taxon>
        <taxon>Agaricomycetidae</taxon>
        <taxon>Agaricales</taxon>
        <taxon>Marasmiineae</taxon>
        <taxon>Mycenaceae</taxon>
        <taxon>Mycena</taxon>
    </lineage>
</organism>
<feature type="compositionally biased region" description="Basic and acidic residues" evidence="1">
    <location>
        <begin position="12"/>
        <end position="26"/>
    </location>
</feature>
<reference evidence="2" key="1">
    <citation type="submission" date="2023-03" db="EMBL/GenBank/DDBJ databases">
        <title>Massive genome expansion in bonnet fungi (Mycena s.s.) driven by repeated elements and novel gene families across ecological guilds.</title>
        <authorList>
            <consortium name="Lawrence Berkeley National Laboratory"/>
            <person name="Harder C.B."/>
            <person name="Miyauchi S."/>
            <person name="Viragh M."/>
            <person name="Kuo A."/>
            <person name="Thoen E."/>
            <person name="Andreopoulos B."/>
            <person name="Lu D."/>
            <person name="Skrede I."/>
            <person name="Drula E."/>
            <person name="Henrissat B."/>
            <person name="Morin E."/>
            <person name="Kohler A."/>
            <person name="Barry K."/>
            <person name="LaButti K."/>
            <person name="Morin E."/>
            <person name="Salamov A."/>
            <person name="Lipzen A."/>
            <person name="Mereny Z."/>
            <person name="Hegedus B."/>
            <person name="Baldrian P."/>
            <person name="Stursova M."/>
            <person name="Weitz H."/>
            <person name="Taylor A."/>
            <person name="Grigoriev I.V."/>
            <person name="Nagy L.G."/>
            <person name="Martin F."/>
            <person name="Kauserud H."/>
        </authorList>
    </citation>
    <scope>NUCLEOTIDE SEQUENCE</scope>
    <source>
        <strain evidence="2">CBHHK188m</strain>
    </source>
</reference>
<feature type="region of interest" description="Disordered" evidence="1">
    <location>
        <begin position="132"/>
        <end position="203"/>
    </location>
</feature>
<proteinExistence type="predicted"/>
<feature type="compositionally biased region" description="Basic and acidic residues" evidence="1">
    <location>
        <begin position="68"/>
        <end position="104"/>
    </location>
</feature>
<feature type="compositionally biased region" description="Low complexity" evidence="1">
    <location>
        <begin position="132"/>
        <end position="144"/>
    </location>
</feature>
<gene>
    <name evidence="2" type="ORF">DFH07DRAFT_953576</name>
</gene>
<feature type="compositionally biased region" description="Basic residues" evidence="1">
    <location>
        <begin position="1"/>
        <end position="11"/>
    </location>
</feature>
<evidence type="ECO:0000256" key="1">
    <source>
        <dbReference type="SAM" id="MobiDB-lite"/>
    </source>
</evidence>
<feature type="compositionally biased region" description="Polar residues" evidence="1">
    <location>
        <begin position="32"/>
        <end position="66"/>
    </location>
</feature>
<evidence type="ECO:0000313" key="3">
    <source>
        <dbReference type="Proteomes" id="UP001215280"/>
    </source>
</evidence>
<feature type="compositionally biased region" description="Basic and acidic residues" evidence="1">
    <location>
        <begin position="183"/>
        <end position="203"/>
    </location>
</feature>
<protein>
    <submittedName>
        <fullName evidence="2">Uncharacterized protein</fullName>
    </submittedName>
</protein>
<comment type="caution">
    <text evidence="2">The sequence shown here is derived from an EMBL/GenBank/DDBJ whole genome shotgun (WGS) entry which is preliminary data.</text>
</comment>
<dbReference type="AlphaFoldDB" id="A0AAD7NQY2"/>
<feature type="region of interest" description="Disordered" evidence="1">
    <location>
        <begin position="244"/>
        <end position="308"/>
    </location>
</feature>
<feature type="compositionally biased region" description="Polar residues" evidence="1">
    <location>
        <begin position="272"/>
        <end position="300"/>
    </location>
</feature>
<accession>A0AAD7NQY2</accession>